<dbReference type="RefSeq" id="WP_103078692.1">
    <property type="nucleotide sequence ID" value="NZ_AZRM01000023.1"/>
</dbReference>
<protein>
    <recommendedName>
        <fullName evidence="3">DUF4351 domain-containing protein</fullName>
    </recommendedName>
</protein>
<keyword evidence="2" id="KW-1185">Reference proteome</keyword>
<dbReference type="OrthoDB" id="48990at2"/>
<evidence type="ECO:0008006" key="3">
    <source>
        <dbReference type="Google" id="ProtNLM"/>
    </source>
</evidence>
<accession>A0A2K1PCK3</accession>
<dbReference type="AlphaFoldDB" id="A0A2K1PCK3"/>
<proteinExistence type="predicted"/>
<sequence length="304" mass="35754">MKGTNITHNSQDIIFKKMSVIFKNETLKYYELNLPKIISVKPTELPVINVSDRNMDFVFELEDNSLLHLEFQTTWKKADLLRFAQYDIALYQKERRKINTVVIYSGKYESAESELDMGLNKYKVLQVFMIKYDGIKRYKEIKGKIEKGEPLTDKDLMDLVFLPLMRNEKSEEEVTKEALELAIEIPDENKKEAVIGSLLGFSDNYVREEYLNKLKEVIRMTKIGASLFEEGVEKGKREGKREGERKGKLEERKELIIEILNQRFGEDFDKRLKEKIRKANEETINQIKKNILNITLEELKELLK</sequence>
<organism evidence="1 2">
    <name type="scientific">Petrotoga miotherma DSM 10691</name>
    <dbReference type="NCBI Taxonomy" id="1434326"/>
    <lineage>
        <taxon>Bacteria</taxon>
        <taxon>Thermotogati</taxon>
        <taxon>Thermotogota</taxon>
        <taxon>Thermotogae</taxon>
        <taxon>Petrotogales</taxon>
        <taxon>Petrotogaceae</taxon>
        <taxon>Petrotoga</taxon>
    </lineage>
</organism>
<reference evidence="1 2" key="1">
    <citation type="submission" date="2013-12" db="EMBL/GenBank/DDBJ databases">
        <title>Comparative genomics of Petrotoga isolates.</title>
        <authorList>
            <person name="Nesbo C.L."/>
            <person name="Charchuk R."/>
            <person name="Chow K."/>
        </authorList>
    </citation>
    <scope>NUCLEOTIDE SEQUENCE [LARGE SCALE GENOMIC DNA]</scope>
    <source>
        <strain evidence="1 2">DSM 10691</strain>
    </source>
</reference>
<evidence type="ECO:0000313" key="2">
    <source>
        <dbReference type="Proteomes" id="UP000236199"/>
    </source>
</evidence>
<gene>
    <name evidence="1" type="ORF">X928_04745</name>
</gene>
<dbReference type="PANTHER" id="PTHR34613">
    <property type="entry name" value="SLL0800 PROTEIN"/>
    <property type="match status" value="1"/>
</dbReference>
<evidence type="ECO:0000313" key="1">
    <source>
        <dbReference type="EMBL" id="PNS00541.1"/>
    </source>
</evidence>
<comment type="caution">
    <text evidence="1">The sequence shown here is derived from an EMBL/GenBank/DDBJ whole genome shotgun (WGS) entry which is preliminary data.</text>
</comment>
<dbReference type="EMBL" id="AZRM01000023">
    <property type="protein sequence ID" value="PNS00541.1"/>
    <property type="molecule type" value="Genomic_DNA"/>
</dbReference>
<dbReference type="PANTHER" id="PTHR34613:SF1">
    <property type="entry name" value="SLL6017 PROTEIN"/>
    <property type="match status" value="1"/>
</dbReference>
<name>A0A2K1PCK3_9BACT</name>
<dbReference type="Proteomes" id="UP000236199">
    <property type="component" value="Unassembled WGS sequence"/>
</dbReference>